<keyword evidence="7" id="KW-1185">Reference proteome</keyword>
<gene>
    <name evidence="6" type="ORF">B0I08_102137</name>
</gene>
<accession>A0A2T0VHB2</accession>
<dbReference type="EMBL" id="PVTL01000002">
    <property type="protein sequence ID" value="PRY69463.1"/>
    <property type="molecule type" value="Genomic_DNA"/>
</dbReference>
<dbReference type="Gene3D" id="2.30.42.10">
    <property type="match status" value="1"/>
</dbReference>
<feature type="domain" description="PDZ" evidence="5">
    <location>
        <begin position="346"/>
        <end position="434"/>
    </location>
</feature>
<dbReference type="InterPro" id="IPR001478">
    <property type="entry name" value="PDZ"/>
</dbReference>
<evidence type="ECO:0000259" key="5">
    <source>
        <dbReference type="PROSITE" id="PS50106"/>
    </source>
</evidence>
<dbReference type="RefSeq" id="WP_245884521.1">
    <property type="nucleotide sequence ID" value="NZ_PVTL01000002.1"/>
</dbReference>
<dbReference type="PANTHER" id="PTHR22939">
    <property type="entry name" value="SERINE PROTEASE FAMILY S1C HTRA-RELATED"/>
    <property type="match status" value="1"/>
</dbReference>
<organism evidence="6 7">
    <name type="scientific">Glaciihabitans tibetensis</name>
    <dbReference type="NCBI Taxonomy" id="1266600"/>
    <lineage>
        <taxon>Bacteria</taxon>
        <taxon>Bacillati</taxon>
        <taxon>Actinomycetota</taxon>
        <taxon>Actinomycetes</taxon>
        <taxon>Micrococcales</taxon>
        <taxon>Microbacteriaceae</taxon>
        <taxon>Glaciihabitans</taxon>
    </lineage>
</organism>
<dbReference type="InterPro" id="IPR043504">
    <property type="entry name" value="Peptidase_S1_PA_chymotrypsin"/>
</dbReference>
<evidence type="ECO:0000313" key="6">
    <source>
        <dbReference type="EMBL" id="PRY69463.1"/>
    </source>
</evidence>
<dbReference type="SUPFAM" id="SSF50156">
    <property type="entry name" value="PDZ domain-like"/>
    <property type="match status" value="1"/>
</dbReference>
<reference evidence="6 7" key="1">
    <citation type="submission" date="2018-03" db="EMBL/GenBank/DDBJ databases">
        <title>Genomic Encyclopedia of Type Strains, Phase III (KMG-III): the genomes of soil and plant-associated and newly described type strains.</title>
        <authorList>
            <person name="Whitman W."/>
        </authorList>
    </citation>
    <scope>NUCLEOTIDE SEQUENCE [LARGE SCALE GENOMIC DNA]</scope>
    <source>
        <strain evidence="6 7">CGMCC 1.12484</strain>
    </source>
</reference>
<dbReference type="SUPFAM" id="SSF50494">
    <property type="entry name" value="Trypsin-like serine proteases"/>
    <property type="match status" value="1"/>
</dbReference>
<keyword evidence="2 6" id="KW-0645">Protease</keyword>
<evidence type="ECO:0000256" key="1">
    <source>
        <dbReference type="ARBA" id="ARBA00010541"/>
    </source>
</evidence>
<evidence type="ECO:0000256" key="3">
    <source>
        <dbReference type="ARBA" id="ARBA00022801"/>
    </source>
</evidence>
<comment type="caution">
    <text evidence="6">The sequence shown here is derived from an EMBL/GenBank/DDBJ whole genome shotgun (WGS) entry which is preliminary data.</text>
</comment>
<dbReference type="SMART" id="SM00228">
    <property type="entry name" value="PDZ"/>
    <property type="match status" value="1"/>
</dbReference>
<dbReference type="AlphaFoldDB" id="A0A2T0VHB2"/>
<dbReference type="GO" id="GO:0006515">
    <property type="term" value="P:protein quality control for misfolded or incompletely synthesized proteins"/>
    <property type="evidence" value="ECO:0007669"/>
    <property type="project" value="TreeGrafter"/>
</dbReference>
<evidence type="ECO:0000256" key="2">
    <source>
        <dbReference type="ARBA" id="ARBA00022670"/>
    </source>
</evidence>
<proteinExistence type="inferred from homology"/>
<dbReference type="GO" id="GO:0004252">
    <property type="term" value="F:serine-type endopeptidase activity"/>
    <property type="evidence" value="ECO:0007669"/>
    <property type="project" value="InterPro"/>
</dbReference>
<dbReference type="PROSITE" id="PS50106">
    <property type="entry name" value="PDZ"/>
    <property type="match status" value="1"/>
</dbReference>
<feature type="region of interest" description="Disordered" evidence="4">
    <location>
        <begin position="240"/>
        <end position="261"/>
    </location>
</feature>
<evidence type="ECO:0000256" key="4">
    <source>
        <dbReference type="SAM" id="MobiDB-lite"/>
    </source>
</evidence>
<dbReference type="InterPro" id="IPR009003">
    <property type="entry name" value="Peptidase_S1_PA"/>
</dbReference>
<evidence type="ECO:0000313" key="7">
    <source>
        <dbReference type="Proteomes" id="UP000237983"/>
    </source>
</evidence>
<protein>
    <submittedName>
        <fullName evidence="6">Putative serine protease PepD</fullName>
    </submittedName>
</protein>
<dbReference type="Pfam" id="PF13365">
    <property type="entry name" value="Trypsin_2"/>
    <property type="match status" value="1"/>
</dbReference>
<dbReference type="InterPro" id="IPR001940">
    <property type="entry name" value="Peptidase_S1C"/>
</dbReference>
<comment type="similarity">
    <text evidence="1">Belongs to the peptidase S1C family.</text>
</comment>
<feature type="compositionally biased region" description="Low complexity" evidence="4">
    <location>
        <begin position="30"/>
        <end position="46"/>
    </location>
</feature>
<dbReference type="Pfam" id="PF13180">
    <property type="entry name" value="PDZ_2"/>
    <property type="match status" value="1"/>
</dbReference>
<dbReference type="Gene3D" id="2.40.10.10">
    <property type="entry name" value="Trypsin-like serine proteases"/>
    <property type="match status" value="2"/>
</dbReference>
<keyword evidence="3" id="KW-0378">Hydrolase</keyword>
<dbReference type="PANTHER" id="PTHR22939:SF129">
    <property type="entry name" value="SERINE PROTEASE HTRA2, MITOCHONDRIAL"/>
    <property type="match status" value="1"/>
</dbReference>
<sequence length="447" mass="43671">MTDAPHEPTPTPVPAPVYYTSPTPPPPVAPETAPYPAAATTPESPKRSASVGIIAALAVGALVGGLSGAGVSMWAVNANSSSATGGSASPASITVNDADDATTITAVAATASPSVVTISASSGDTAGTGSGVVLSEDGYVLTNTHVVTLDGAAASASIEVETADGRLLTATLVGTDPVVDLAVIKIDDVTDLQPLEFADSSKLNVGDTAIAIGAPLGLAGTVTNGIVSALNRSITVASSAVPDSSADTGDNGSEPDTESPFDFWNFDVPGTEDRPTTATSTISLPVIQTDAAINPGNSGGALLDADGKVIGINVAIASAGGSSAAGSIGVGFAVPSNLAKRVSEELIEDGSASHGLLGANVADVTLASNPDTTTVGASIQEVTSGGAAEAAGLTSGDIVTKFNGVPITDRTDLTAQVRVLAAGESAEIGYVRGGEARTATVTVGELQ</sequence>
<dbReference type="InterPro" id="IPR036034">
    <property type="entry name" value="PDZ_sf"/>
</dbReference>
<dbReference type="Proteomes" id="UP000237983">
    <property type="component" value="Unassembled WGS sequence"/>
</dbReference>
<name>A0A2T0VHB2_9MICO</name>
<feature type="region of interest" description="Disordered" evidence="4">
    <location>
        <begin position="1"/>
        <end position="46"/>
    </location>
</feature>
<dbReference type="PRINTS" id="PR00834">
    <property type="entry name" value="PROTEASES2C"/>
</dbReference>
<dbReference type="GO" id="GO:0042597">
    <property type="term" value="C:periplasmic space"/>
    <property type="evidence" value="ECO:0007669"/>
    <property type="project" value="TreeGrafter"/>
</dbReference>